<gene>
    <name evidence="2" type="ORF">M9458_033482</name>
</gene>
<reference evidence="2 3" key="1">
    <citation type="submission" date="2024-05" db="EMBL/GenBank/DDBJ databases">
        <title>Genome sequencing and assembly of Indian major carp, Cirrhinus mrigala (Hamilton, 1822).</title>
        <authorList>
            <person name="Mohindra V."/>
            <person name="Chowdhury L.M."/>
            <person name="Lal K."/>
            <person name="Jena J.K."/>
        </authorList>
    </citation>
    <scope>NUCLEOTIDE SEQUENCE [LARGE SCALE GENOMIC DNA]</scope>
    <source>
        <strain evidence="2">CM1030</strain>
        <tissue evidence="2">Blood</tissue>
    </source>
</reference>
<evidence type="ECO:0000256" key="1">
    <source>
        <dbReference type="SAM" id="MobiDB-lite"/>
    </source>
</evidence>
<feature type="region of interest" description="Disordered" evidence="1">
    <location>
        <begin position="27"/>
        <end position="101"/>
    </location>
</feature>
<organism evidence="2 3">
    <name type="scientific">Cirrhinus mrigala</name>
    <name type="common">Mrigala</name>
    <dbReference type="NCBI Taxonomy" id="683832"/>
    <lineage>
        <taxon>Eukaryota</taxon>
        <taxon>Metazoa</taxon>
        <taxon>Chordata</taxon>
        <taxon>Craniata</taxon>
        <taxon>Vertebrata</taxon>
        <taxon>Euteleostomi</taxon>
        <taxon>Actinopterygii</taxon>
        <taxon>Neopterygii</taxon>
        <taxon>Teleostei</taxon>
        <taxon>Ostariophysi</taxon>
        <taxon>Cypriniformes</taxon>
        <taxon>Cyprinidae</taxon>
        <taxon>Labeoninae</taxon>
        <taxon>Labeonini</taxon>
        <taxon>Cirrhinus</taxon>
    </lineage>
</organism>
<feature type="non-terminal residue" evidence="2">
    <location>
        <position position="122"/>
    </location>
</feature>
<sequence>VVVVVVSGNAVQQIGLSLPVIIIKQEEDTAKDKSAATSLEKSKNTSPPPVAPPPPPPPPPALPEEPRSCCPSKQNPAPSQPDNLPAPVTPNTPSDGLATMDVTDLLSPDTTANIEALLMVAD</sequence>
<evidence type="ECO:0000313" key="3">
    <source>
        <dbReference type="Proteomes" id="UP001529510"/>
    </source>
</evidence>
<keyword evidence="3" id="KW-1185">Reference proteome</keyword>
<feature type="non-terminal residue" evidence="2">
    <location>
        <position position="1"/>
    </location>
</feature>
<protein>
    <recommendedName>
        <fullName evidence="4">WW domain containing adaptor with coiled-coil</fullName>
    </recommendedName>
</protein>
<feature type="compositionally biased region" description="Pro residues" evidence="1">
    <location>
        <begin position="46"/>
        <end position="63"/>
    </location>
</feature>
<comment type="caution">
    <text evidence="2">The sequence shown here is derived from an EMBL/GenBank/DDBJ whole genome shotgun (WGS) entry which is preliminary data.</text>
</comment>
<name>A0ABD0PHL6_CIRMR</name>
<dbReference type="EMBL" id="JAMKFB020000016">
    <property type="protein sequence ID" value="KAL0173171.1"/>
    <property type="molecule type" value="Genomic_DNA"/>
</dbReference>
<proteinExistence type="predicted"/>
<accession>A0ABD0PHL6</accession>
<feature type="compositionally biased region" description="Polar residues" evidence="1">
    <location>
        <begin position="71"/>
        <end position="82"/>
    </location>
</feature>
<dbReference type="Proteomes" id="UP001529510">
    <property type="component" value="Unassembled WGS sequence"/>
</dbReference>
<evidence type="ECO:0008006" key="4">
    <source>
        <dbReference type="Google" id="ProtNLM"/>
    </source>
</evidence>
<dbReference type="AlphaFoldDB" id="A0ABD0PHL6"/>
<evidence type="ECO:0000313" key="2">
    <source>
        <dbReference type="EMBL" id="KAL0173171.1"/>
    </source>
</evidence>